<evidence type="ECO:0000313" key="2">
    <source>
        <dbReference type="EMBL" id="CEQ02357.1"/>
    </source>
</evidence>
<accession>A0A0C7QNM7</accession>
<reference evidence="2 3" key="1">
    <citation type="submission" date="2015-01" db="EMBL/GenBank/DDBJ databases">
        <authorList>
            <person name="Aslett A.Martin."/>
            <person name="De Silva Nishadi"/>
        </authorList>
    </citation>
    <scope>NUCLEOTIDE SEQUENCE [LARGE SCALE GENOMIC DNA]</scope>
    <source>
        <strain evidence="2 3">R28058</strain>
    </source>
</reference>
<dbReference type="OrthoDB" id="2087667at2"/>
<evidence type="ECO:0000313" key="3">
    <source>
        <dbReference type="Proteomes" id="UP000049127"/>
    </source>
</evidence>
<protein>
    <submittedName>
        <fullName evidence="2">Uncharacterized protein</fullName>
    </submittedName>
</protein>
<keyword evidence="1" id="KW-0812">Transmembrane</keyword>
<proteinExistence type="predicted"/>
<dbReference type="EMBL" id="CEKZ01000003">
    <property type="protein sequence ID" value="CEQ02357.1"/>
    <property type="molecule type" value="Genomic_DNA"/>
</dbReference>
<evidence type="ECO:0000256" key="1">
    <source>
        <dbReference type="SAM" id="Phobius"/>
    </source>
</evidence>
<feature type="transmembrane region" description="Helical" evidence="1">
    <location>
        <begin position="20"/>
        <end position="40"/>
    </location>
</feature>
<organism evidence="2 3">
    <name type="scientific">Paraclostridium sordellii</name>
    <name type="common">Clostridium sordellii</name>
    <dbReference type="NCBI Taxonomy" id="1505"/>
    <lineage>
        <taxon>Bacteria</taxon>
        <taxon>Bacillati</taxon>
        <taxon>Bacillota</taxon>
        <taxon>Clostridia</taxon>
        <taxon>Peptostreptococcales</taxon>
        <taxon>Peptostreptococcaceae</taxon>
        <taxon>Paraclostridium</taxon>
    </lineage>
</organism>
<dbReference type="RefSeq" id="WP_055341158.1">
    <property type="nucleotide sequence ID" value="NZ_CDNI01000014.1"/>
</dbReference>
<gene>
    <name evidence="2" type="ORF">R28058_01071</name>
</gene>
<sequence length="85" mass="10057">MSRIERKQEEKNKKRARRAVYRLVFLFIMICILSISTFLIDKEATLMIGEINTYNIEVFVKNIGKSIVESYKDIEEKLSKLNNLK</sequence>
<name>A0A0C7QNM7_PARSO</name>
<keyword evidence="1" id="KW-0472">Membrane</keyword>
<dbReference type="AlphaFoldDB" id="A0A0C7QNM7"/>
<keyword evidence="1" id="KW-1133">Transmembrane helix</keyword>
<dbReference type="Proteomes" id="UP000049127">
    <property type="component" value="Unassembled WGS sequence"/>
</dbReference>